<keyword evidence="2" id="KW-1185">Reference proteome</keyword>
<dbReference type="AlphaFoldDB" id="A0A0V1BL45"/>
<sequence length="128" mass="15102">MERLLTSKNNHFMEFYAVHDLNYSLRISMIPRMLLFDSVLALFVIMKGAYANDCLYYKNEFQVQMLLRSRTLLGEYKSVRIYFLIPLLPLKSHHHSTFFAISQQIRVYTTCDQKVLESSTANKPVRVE</sequence>
<dbReference type="OrthoDB" id="5936274at2759"/>
<evidence type="ECO:0000313" key="1">
    <source>
        <dbReference type="EMBL" id="KRY37623.1"/>
    </source>
</evidence>
<dbReference type="Proteomes" id="UP000054776">
    <property type="component" value="Unassembled WGS sequence"/>
</dbReference>
<dbReference type="EMBL" id="JYDH01000032">
    <property type="protein sequence ID" value="KRY37623.1"/>
    <property type="molecule type" value="Genomic_DNA"/>
</dbReference>
<proteinExistence type="predicted"/>
<protein>
    <submittedName>
        <fullName evidence="1">Uncharacterized protein</fullName>
    </submittedName>
</protein>
<evidence type="ECO:0000313" key="2">
    <source>
        <dbReference type="Proteomes" id="UP000054776"/>
    </source>
</evidence>
<name>A0A0V1BL45_TRISP</name>
<dbReference type="InParanoid" id="A0A0V1BL45"/>
<gene>
    <name evidence="1" type="ORF">T01_2923</name>
</gene>
<reference evidence="1 2" key="1">
    <citation type="submission" date="2015-01" db="EMBL/GenBank/DDBJ databases">
        <title>Evolution of Trichinella species and genotypes.</title>
        <authorList>
            <person name="Korhonen P.K."/>
            <person name="Edoardo P."/>
            <person name="Giuseppe L.R."/>
            <person name="Gasser R.B."/>
        </authorList>
    </citation>
    <scope>NUCLEOTIDE SEQUENCE [LARGE SCALE GENOMIC DNA]</scope>
    <source>
        <strain evidence="1">ISS3</strain>
    </source>
</reference>
<organism evidence="1 2">
    <name type="scientific">Trichinella spiralis</name>
    <name type="common">Trichina worm</name>
    <dbReference type="NCBI Taxonomy" id="6334"/>
    <lineage>
        <taxon>Eukaryota</taxon>
        <taxon>Metazoa</taxon>
        <taxon>Ecdysozoa</taxon>
        <taxon>Nematoda</taxon>
        <taxon>Enoplea</taxon>
        <taxon>Dorylaimia</taxon>
        <taxon>Trichinellida</taxon>
        <taxon>Trichinellidae</taxon>
        <taxon>Trichinella</taxon>
    </lineage>
</organism>
<comment type="caution">
    <text evidence="1">The sequence shown here is derived from an EMBL/GenBank/DDBJ whole genome shotgun (WGS) entry which is preliminary data.</text>
</comment>
<accession>A0A0V1BL45</accession>